<keyword evidence="2" id="KW-1185">Reference proteome</keyword>
<sequence length="350" mass="41402">MFALIWRFSYYNNIWSQLCHFLVPVINEFYWNIEQQISLQVGHLDLNIYNIRNVFPKWQEFLSLFDNELGERLNSLLPIPIDFELIAIDILTCCPSINFQIAFDFVKGYNITNDNYGIFNIYAFFKLNNLKTFCQIPNVHNVELSHQKKQYQLVKFLREIVQWENMIHLRDAADNISNLEMKLVLVWEDPRREKLIKEIQDTYVNIQLIPYEPILKRTKIIYINDERHWNEYYCRFSSCNESMTGVRCIIDIKNKKIENLPLMYSILCGDIKNTLFNIVSSNDMITFNDLELNKKLIPCNSNNESSILQLLILYKERLNSSPGQAIINVCYDESNACQVTLKIIESQPFA</sequence>
<dbReference type="EMBL" id="JAPXFL010000008">
    <property type="protein sequence ID" value="KAK9502882.1"/>
    <property type="molecule type" value="Genomic_DNA"/>
</dbReference>
<organism evidence="1 2">
    <name type="scientific">Rhynocoris fuscipes</name>
    <dbReference type="NCBI Taxonomy" id="488301"/>
    <lineage>
        <taxon>Eukaryota</taxon>
        <taxon>Metazoa</taxon>
        <taxon>Ecdysozoa</taxon>
        <taxon>Arthropoda</taxon>
        <taxon>Hexapoda</taxon>
        <taxon>Insecta</taxon>
        <taxon>Pterygota</taxon>
        <taxon>Neoptera</taxon>
        <taxon>Paraneoptera</taxon>
        <taxon>Hemiptera</taxon>
        <taxon>Heteroptera</taxon>
        <taxon>Panheteroptera</taxon>
        <taxon>Cimicomorpha</taxon>
        <taxon>Reduviidae</taxon>
        <taxon>Harpactorinae</taxon>
        <taxon>Harpactorini</taxon>
        <taxon>Rhynocoris</taxon>
    </lineage>
</organism>
<protein>
    <submittedName>
        <fullName evidence="1">Uncharacterized protein</fullName>
    </submittedName>
</protein>
<evidence type="ECO:0000313" key="1">
    <source>
        <dbReference type="EMBL" id="KAK9502882.1"/>
    </source>
</evidence>
<dbReference type="AlphaFoldDB" id="A0AAW1CX29"/>
<evidence type="ECO:0000313" key="2">
    <source>
        <dbReference type="Proteomes" id="UP001461498"/>
    </source>
</evidence>
<gene>
    <name evidence="1" type="ORF">O3M35_011569</name>
</gene>
<accession>A0AAW1CX29</accession>
<comment type="caution">
    <text evidence="1">The sequence shown here is derived from an EMBL/GenBank/DDBJ whole genome shotgun (WGS) entry which is preliminary data.</text>
</comment>
<name>A0AAW1CX29_9HEMI</name>
<reference evidence="1 2" key="1">
    <citation type="submission" date="2022-12" db="EMBL/GenBank/DDBJ databases">
        <title>Chromosome-level genome assembly of true bugs.</title>
        <authorList>
            <person name="Ma L."/>
            <person name="Li H."/>
        </authorList>
    </citation>
    <scope>NUCLEOTIDE SEQUENCE [LARGE SCALE GENOMIC DNA]</scope>
    <source>
        <strain evidence="1">Lab_2022b</strain>
    </source>
</reference>
<proteinExistence type="predicted"/>
<dbReference type="Proteomes" id="UP001461498">
    <property type="component" value="Unassembled WGS sequence"/>
</dbReference>